<evidence type="ECO:0000313" key="13">
    <source>
        <dbReference type="EMBL" id="KDR96629.1"/>
    </source>
</evidence>
<dbReference type="GO" id="GO:0006935">
    <property type="term" value="P:chemotaxis"/>
    <property type="evidence" value="ECO:0007669"/>
    <property type="project" value="UniProtKB-KW"/>
</dbReference>
<name>A0A069RHZ5_PEPLI</name>
<dbReference type="CDD" id="cd12912">
    <property type="entry name" value="PDC2_MCP_like"/>
    <property type="match status" value="1"/>
</dbReference>
<organism evidence="13 14">
    <name type="scientific">Peptoclostridium litorale DSM 5388</name>
    <dbReference type="NCBI Taxonomy" id="1121324"/>
    <lineage>
        <taxon>Bacteria</taxon>
        <taxon>Bacillati</taxon>
        <taxon>Bacillota</taxon>
        <taxon>Clostridia</taxon>
        <taxon>Peptostreptococcales</taxon>
        <taxon>Peptoclostridiaceae</taxon>
        <taxon>Peptoclostridium</taxon>
    </lineage>
</organism>
<dbReference type="Gene3D" id="3.30.450.20">
    <property type="entry name" value="PAS domain"/>
    <property type="match status" value="1"/>
</dbReference>
<evidence type="ECO:0000256" key="6">
    <source>
        <dbReference type="ARBA" id="ARBA00023136"/>
    </source>
</evidence>
<dbReference type="eggNOG" id="COG0840">
    <property type="taxonomic scope" value="Bacteria"/>
</dbReference>
<dbReference type="SUPFAM" id="SSF103190">
    <property type="entry name" value="Sensory domain-like"/>
    <property type="match status" value="1"/>
</dbReference>
<reference evidence="13 14" key="1">
    <citation type="submission" date="2014-03" db="EMBL/GenBank/DDBJ databases">
        <title>Genome sequence of Clostridium litorale W6, DSM 5388.</title>
        <authorList>
            <person name="Poehlein A."/>
            <person name="Jagirdar A."/>
            <person name="Khonsari B."/>
            <person name="Chibani C.M."/>
            <person name="Gutierrez Gutierrez D.A."/>
            <person name="Davydova E."/>
            <person name="Alghaithi H.S."/>
            <person name="Nair K.P."/>
            <person name="Dhamotharan K."/>
            <person name="Chandran L."/>
            <person name="G W."/>
            <person name="Daniel R."/>
        </authorList>
    </citation>
    <scope>NUCLEOTIDE SEQUENCE [LARGE SCALE GENOMIC DNA]</scope>
    <source>
        <strain evidence="13 14">W6</strain>
    </source>
</reference>
<dbReference type="EMBL" id="JJMM01000002">
    <property type="protein sequence ID" value="KDR96629.1"/>
    <property type="molecule type" value="Genomic_DNA"/>
</dbReference>
<evidence type="ECO:0000313" key="14">
    <source>
        <dbReference type="Proteomes" id="UP000027946"/>
    </source>
</evidence>
<dbReference type="SMART" id="SM00283">
    <property type="entry name" value="MA"/>
    <property type="match status" value="1"/>
</dbReference>
<dbReference type="Gene3D" id="1.10.287.950">
    <property type="entry name" value="Methyl-accepting chemotaxis protein"/>
    <property type="match status" value="1"/>
</dbReference>
<dbReference type="SMART" id="SM00304">
    <property type="entry name" value="HAMP"/>
    <property type="match status" value="1"/>
</dbReference>
<evidence type="ECO:0000259" key="12">
    <source>
        <dbReference type="PROSITE" id="PS50885"/>
    </source>
</evidence>
<dbReference type="GO" id="GO:0007165">
    <property type="term" value="P:signal transduction"/>
    <property type="evidence" value="ECO:0007669"/>
    <property type="project" value="UniProtKB-KW"/>
</dbReference>
<dbReference type="PRINTS" id="PR00260">
    <property type="entry name" value="CHEMTRNSDUCR"/>
</dbReference>
<comment type="caution">
    <text evidence="13">The sequence shown here is derived from an EMBL/GenBank/DDBJ whole genome shotgun (WGS) entry which is preliminary data.</text>
</comment>
<proteinExistence type="inferred from homology"/>
<evidence type="ECO:0000256" key="10">
    <source>
        <dbReference type="SAM" id="Phobius"/>
    </source>
</evidence>
<evidence type="ECO:0000256" key="7">
    <source>
        <dbReference type="ARBA" id="ARBA00023224"/>
    </source>
</evidence>
<evidence type="ECO:0000256" key="1">
    <source>
        <dbReference type="ARBA" id="ARBA00004651"/>
    </source>
</evidence>
<feature type="domain" description="HAMP" evidence="12">
    <location>
        <begin position="304"/>
        <end position="359"/>
    </location>
</feature>
<evidence type="ECO:0000256" key="3">
    <source>
        <dbReference type="ARBA" id="ARBA00022500"/>
    </source>
</evidence>
<dbReference type="InterPro" id="IPR003660">
    <property type="entry name" value="HAMP_dom"/>
</dbReference>
<dbReference type="SUPFAM" id="SSF58104">
    <property type="entry name" value="Methyl-accepting chemotaxis protein (MCP) signaling domain"/>
    <property type="match status" value="1"/>
</dbReference>
<dbReference type="Pfam" id="PF02743">
    <property type="entry name" value="dCache_1"/>
    <property type="match status" value="1"/>
</dbReference>
<dbReference type="Gene3D" id="6.10.340.10">
    <property type="match status" value="1"/>
</dbReference>
<dbReference type="InterPro" id="IPR033479">
    <property type="entry name" value="dCache_1"/>
</dbReference>
<dbReference type="Pfam" id="PF00015">
    <property type="entry name" value="MCPsignal"/>
    <property type="match status" value="1"/>
</dbReference>
<keyword evidence="4 10" id="KW-0812">Transmembrane</keyword>
<dbReference type="Proteomes" id="UP000027946">
    <property type="component" value="Unassembled WGS sequence"/>
</dbReference>
<dbReference type="OrthoDB" id="597657at2"/>
<sequence>MKGIKNRLIASFSALIIALSLVLGFVSYYTASKGLSASVERNLEIIATETSKFVESEIAAEFGKLEILAASYDISNPEVSIEEKLNILRKEKSRSGHIHMYVIDSAGQGINTEGTILNLSDREYFKKAMMGESNISDPLVSKEDGSVIIVYAVPITYNGQMTGALIAIRDGNALSTIVDSIKIGEDGYAYIINQKGEIIGHKDKRAVMDQFNLLSAAKSDKKMEELASLSEKMIAGESGTGSYWYKGEDKIMGYAPIEGTSWSLSATAPLSEVFKELGIMKRNISLAAAVLISIAIAVAYVIGTQIANPIVRLSRHSEKLSNGDFTDNIEEDMLNRQDEIGGLAKAFDAMTQNFRDLIREITESAQHVAASAQQFMATSGQAAESSAQVSSTIDEIARGATDQAVQTGEGSEKTEFLGSLIEEDRQHVSDIESSVKVVAESIGEGLDIVEELSKKTDENDDAIKEVYDIILKTNKSAEDIGKASQFIASIAEQTNLLALNAAIEAARAGEHGKGFAVVADEIRKLAEQSTESTRTIDNSVVKLQENSSISVDTIKKVSELIKSQIESVKTTEIKYKDISNAMKRSEEAIQRLIGASDNMVSKKDEILKNIHGLSVIAEQNAASTEEAAASTEEQLASMVEISNASSALADLAQDLQESINKFKI</sequence>
<keyword evidence="14" id="KW-1185">Reference proteome</keyword>
<evidence type="ECO:0000256" key="8">
    <source>
        <dbReference type="ARBA" id="ARBA00029447"/>
    </source>
</evidence>
<evidence type="ECO:0000256" key="2">
    <source>
        <dbReference type="ARBA" id="ARBA00022475"/>
    </source>
</evidence>
<keyword evidence="3" id="KW-0145">Chemotaxis</keyword>
<evidence type="ECO:0000256" key="9">
    <source>
        <dbReference type="PROSITE-ProRule" id="PRU00284"/>
    </source>
</evidence>
<dbReference type="PANTHER" id="PTHR32089:SF112">
    <property type="entry name" value="LYSOZYME-LIKE PROTEIN-RELATED"/>
    <property type="match status" value="1"/>
</dbReference>
<dbReference type="InterPro" id="IPR029151">
    <property type="entry name" value="Sensor-like_sf"/>
</dbReference>
<feature type="domain" description="Methyl-accepting transducer" evidence="11">
    <location>
        <begin position="378"/>
        <end position="635"/>
    </location>
</feature>
<keyword evidence="2" id="KW-1003">Cell membrane</keyword>
<dbReference type="InterPro" id="IPR004090">
    <property type="entry name" value="Chemotax_Me-accpt_rcpt"/>
</dbReference>
<dbReference type="PROSITE" id="PS50111">
    <property type="entry name" value="CHEMOTAXIS_TRANSDUC_2"/>
    <property type="match status" value="1"/>
</dbReference>
<dbReference type="Pfam" id="PF00672">
    <property type="entry name" value="HAMP"/>
    <property type="match status" value="1"/>
</dbReference>
<dbReference type="GO" id="GO:0005886">
    <property type="term" value="C:plasma membrane"/>
    <property type="evidence" value="ECO:0007669"/>
    <property type="project" value="UniProtKB-SubCell"/>
</dbReference>
<dbReference type="STRING" id="1121324.CLIT_2c02350"/>
<gene>
    <name evidence="13" type="ORF">CLIT_2c02350</name>
</gene>
<accession>A0A069RHZ5</accession>
<comment type="similarity">
    <text evidence="8">Belongs to the methyl-accepting chemotaxis (MCP) protein family.</text>
</comment>
<evidence type="ECO:0000256" key="4">
    <source>
        <dbReference type="ARBA" id="ARBA00022692"/>
    </source>
</evidence>
<dbReference type="PROSITE" id="PS50885">
    <property type="entry name" value="HAMP"/>
    <property type="match status" value="1"/>
</dbReference>
<dbReference type="AlphaFoldDB" id="A0A069RHZ5"/>
<comment type="subcellular location">
    <subcellularLocation>
        <location evidence="1">Cell membrane</location>
        <topology evidence="1">Multi-pass membrane protein</topology>
    </subcellularLocation>
</comment>
<evidence type="ECO:0000256" key="5">
    <source>
        <dbReference type="ARBA" id="ARBA00022989"/>
    </source>
</evidence>
<dbReference type="PANTHER" id="PTHR32089">
    <property type="entry name" value="METHYL-ACCEPTING CHEMOTAXIS PROTEIN MCPB"/>
    <property type="match status" value="1"/>
</dbReference>
<evidence type="ECO:0000259" key="11">
    <source>
        <dbReference type="PROSITE" id="PS50111"/>
    </source>
</evidence>
<keyword evidence="5 10" id="KW-1133">Transmembrane helix</keyword>
<keyword evidence="6 10" id="KW-0472">Membrane</keyword>
<dbReference type="GO" id="GO:0004888">
    <property type="term" value="F:transmembrane signaling receptor activity"/>
    <property type="evidence" value="ECO:0007669"/>
    <property type="project" value="InterPro"/>
</dbReference>
<dbReference type="RefSeq" id="WP_038261142.1">
    <property type="nucleotide sequence ID" value="NZ_FSRH01000001.1"/>
</dbReference>
<keyword evidence="7 9" id="KW-0807">Transducer</keyword>
<dbReference type="InterPro" id="IPR004089">
    <property type="entry name" value="MCPsignal_dom"/>
</dbReference>
<dbReference type="CDD" id="cd06225">
    <property type="entry name" value="HAMP"/>
    <property type="match status" value="1"/>
</dbReference>
<dbReference type="CDD" id="cd12914">
    <property type="entry name" value="PDC1_DGC_like"/>
    <property type="match status" value="1"/>
</dbReference>
<protein>
    <submittedName>
        <fullName evidence="13">Methyl-accepting chemotaxis protein</fullName>
    </submittedName>
</protein>
<feature type="transmembrane region" description="Helical" evidence="10">
    <location>
        <begin position="284"/>
        <end position="303"/>
    </location>
</feature>